<dbReference type="SMART" id="SM00052">
    <property type="entry name" value="EAL"/>
    <property type="match status" value="1"/>
</dbReference>
<dbReference type="Gene3D" id="3.30.70.270">
    <property type="match status" value="1"/>
</dbReference>
<dbReference type="SUPFAM" id="SSF55073">
    <property type="entry name" value="Nucleotide cyclase"/>
    <property type="match status" value="1"/>
</dbReference>
<sequence>MGISSQRTPPKKRRERSIFGSIFNALMLVVLVEVLLLVASIYLMQVGPQLNQNAEDILAMQVETRSGYIQSQLNDAQELSSLTSWVNTLTQELLDSGAIDLATLDSSSDAAYPLLAAVTPKLISTLRSKSVTGIYLILNTHDLNERASGDRLPSVYLRDLDPDSPPPENNSDLMFERAPARLVQTQNIATDKAWKPAITYRSLGTGGLLYPAFQTAYDAETKLDATAYGHWTTSLYVVNGDDRQAIAYSLPLILPDGTVYGVVGVELLTSYLTEKMPYNELHTSNSGSYALCYSGTTLNADTLTLTAFPVMNSGGLDLSTALQLTRADADCFRFSKNNISYTASLVPLEVYSRNAPFYEEHWCLVGIVPSSALFAFAQRVQQLLFLTVLLTLIAGFAASWLVSERMSKPVAQLSAEVAKAQNAAALPQLSTTGIAEVDQFASAISQLSSDMLASSTRFLRIMEMASVELAGYELRSDSVYVTDNFFRMLGVQTPDPLTPSSFRAALSAVAHSSLYRTTPIGSSIFTIAQPDGSVQYIILRVTRIVAETPSEVGLLEDVTSSILEQQRIERERDYDILTGLYSRQAFNWVCADLFAHPDRLRCAALLMMDLDNLKHINDTYGHDWGDQYIRQTGQCFAANTPKGTVCSRLSGDEFLLLFYGYDSQDAIRKELSTLNGALRASCSTLPNGKTLNISISGGVAWFPEDGTDLKTLKKYADFAMYQVKQSHKGHTGDFDIGVYHREEYAAQTQREFEQLLREELVTYYFQPIFSAHSGRVAAYEALMRVNMPTITSPSQVMTLAHELDRLYDIERITLFKSGETYQQLQQKGLLQNGAFLFVNSIANVSLTPADVAKYQRRFPELLKYLVVEITEQEDLDRDSLERKRNVPGFSGSFALDDYGSGYSNELNLLALAPRYIKIDISIVRGIDTDRDKQQIVSNIVDYAHARSMQLIAEGIENDAELRKVIDLGVDLLQGFYLSRPAAVPAPLAQPALDTIRRIHTRNSSAG</sequence>
<dbReference type="PANTHER" id="PTHR33121:SF70">
    <property type="entry name" value="SIGNALING PROTEIN YKOW"/>
    <property type="match status" value="1"/>
</dbReference>
<dbReference type="InterPro" id="IPR050706">
    <property type="entry name" value="Cyclic-di-GMP_PDE-like"/>
</dbReference>
<accession>A0A2A7AQZ8</accession>
<dbReference type="GO" id="GO:0071111">
    <property type="term" value="F:cyclic-guanylate-specific phosphodiesterase activity"/>
    <property type="evidence" value="ECO:0007669"/>
    <property type="project" value="InterPro"/>
</dbReference>
<dbReference type="SMART" id="SM00267">
    <property type="entry name" value="GGDEF"/>
    <property type="match status" value="1"/>
</dbReference>
<protein>
    <submittedName>
        <fullName evidence="4">Diguanylate cyclase</fullName>
    </submittedName>
</protein>
<dbReference type="Proteomes" id="UP000220005">
    <property type="component" value="Unassembled WGS sequence"/>
</dbReference>
<dbReference type="PANTHER" id="PTHR33121">
    <property type="entry name" value="CYCLIC DI-GMP PHOSPHODIESTERASE PDEF"/>
    <property type="match status" value="1"/>
</dbReference>
<dbReference type="InterPro" id="IPR029787">
    <property type="entry name" value="Nucleotide_cyclase"/>
</dbReference>
<dbReference type="RefSeq" id="WP_097839433.1">
    <property type="nucleotide sequence ID" value="NZ_NMTY01000015.1"/>
</dbReference>
<dbReference type="InterPro" id="IPR001633">
    <property type="entry name" value="EAL_dom"/>
</dbReference>
<dbReference type="Pfam" id="PF00563">
    <property type="entry name" value="EAL"/>
    <property type="match status" value="1"/>
</dbReference>
<evidence type="ECO:0000313" key="4">
    <source>
        <dbReference type="EMBL" id="PDX81493.1"/>
    </source>
</evidence>
<proteinExistence type="predicted"/>
<dbReference type="PROSITE" id="PS50887">
    <property type="entry name" value="GGDEF"/>
    <property type="match status" value="1"/>
</dbReference>
<name>A0A2A7AQZ8_9FIRM</name>
<keyword evidence="1" id="KW-1133">Transmembrane helix</keyword>
<dbReference type="CDD" id="cd01948">
    <property type="entry name" value="EAL"/>
    <property type="match status" value="1"/>
</dbReference>
<evidence type="ECO:0000256" key="1">
    <source>
        <dbReference type="SAM" id="Phobius"/>
    </source>
</evidence>
<dbReference type="InterPro" id="IPR000160">
    <property type="entry name" value="GGDEF_dom"/>
</dbReference>
<evidence type="ECO:0000313" key="5">
    <source>
        <dbReference type="Proteomes" id="UP000220005"/>
    </source>
</evidence>
<reference evidence="4 5" key="1">
    <citation type="journal article" date="2017" name="Front. Microbiol.">
        <title>New Insights into the Diversity of the Genus Faecalibacterium.</title>
        <authorList>
            <person name="Benevides L."/>
            <person name="Burman S."/>
            <person name="Martin R."/>
            <person name="Robert V."/>
            <person name="Thomas M."/>
            <person name="Miquel S."/>
            <person name="Chain F."/>
            <person name="Sokol H."/>
            <person name="Bermudez-Humaran L.G."/>
            <person name="Morrison M."/>
            <person name="Langella P."/>
            <person name="Azevedo V.A."/>
            <person name="Chatel J.M."/>
            <person name="Soares S."/>
        </authorList>
    </citation>
    <scope>NUCLEOTIDE SEQUENCE [LARGE SCALE GENOMIC DNA]</scope>
    <source>
        <strain evidence="4 5">CNCM I 4575</strain>
    </source>
</reference>
<dbReference type="InterPro" id="IPR035919">
    <property type="entry name" value="EAL_sf"/>
</dbReference>
<gene>
    <name evidence="4" type="ORF">CGS58_07315</name>
</gene>
<evidence type="ECO:0000259" key="3">
    <source>
        <dbReference type="PROSITE" id="PS50887"/>
    </source>
</evidence>
<dbReference type="SUPFAM" id="SSF141868">
    <property type="entry name" value="EAL domain-like"/>
    <property type="match status" value="1"/>
</dbReference>
<dbReference type="CDD" id="cd01949">
    <property type="entry name" value="GGDEF"/>
    <property type="match status" value="1"/>
</dbReference>
<keyword evidence="1" id="KW-0472">Membrane</keyword>
<feature type="domain" description="GGDEF" evidence="3">
    <location>
        <begin position="601"/>
        <end position="741"/>
    </location>
</feature>
<dbReference type="EMBL" id="NMTY01000015">
    <property type="protein sequence ID" value="PDX81493.1"/>
    <property type="molecule type" value="Genomic_DNA"/>
</dbReference>
<organism evidence="4 5">
    <name type="scientific">Faecalibacterium prausnitzii</name>
    <dbReference type="NCBI Taxonomy" id="853"/>
    <lineage>
        <taxon>Bacteria</taxon>
        <taxon>Bacillati</taxon>
        <taxon>Bacillota</taxon>
        <taxon>Clostridia</taxon>
        <taxon>Eubacteriales</taxon>
        <taxon>Oscillospiraceae</taxon>
        <taxon>Faecalibacterium</taxon>
    </lineage>
</organism>
<feature type="domain" description="EAL" evidence="2">
    <location>
        <begin position="745"/>
        <end position="994"/>
    </location>
</feature>
<dbReference type="Pfam" id="PF00990">
    <property type="entry name" value="GGDEF"/>
    <property type="match status" value="1"/>
</dbReference>
<feature type="transmembrane region" description="Helical" evidence="1">
    <location>
        <begin position="21"/>
        <end position="44"/>
    </location>
</feature>
<comment type="caution">
    <text evidence="4">The sequence shown here is derived from an EMBL/GenBank/DDBJ whole genome shotgun (WGS) entry which is preliminary data.</text>
</comment>
<dbReference type="InterPro" id="IPR043128">
    <property type="entry name" value="Rev_trsase/Diguanyl_cyclase"/>
</dbReference>
<dbReference type="NCBIfam" id="TIGR00254">
    <property type="entry name" value="GGDEF"/>
    <property type="match status" value="1"/>
</dbReference>
<dbReference type="PROSITE" id="PS50883">
    <property type="entry name" value="EAL"/>
    <property type="match status" value="1"/>
</dbReference>
<keyword evidence="1" id="KW-0812">Transmembrane</keyword>
<evidence type="ECO:0000259" key="2">
    <source>
        <dbReference type="PROSITE" id="PS50883"/>
    </source>
</evidence>
<dbReference type="AlphaFoldDB" id="A0A2A7AQZ8"/>
<dbReference type="Gene3D" id="3.20.20.450">
    <property type="entry name" value="EAL domain"/>
    <property type="match status" value="1"/>
</dbReference>